<sequence length="139" mass="16402">MFNTKILLIFRNHIYNCLVIPGKNNSLWLVCVIGDPAVVTVVDNSDRFIKAGEDLIYLTISVEAKKEHKYMPQYKNVIQQFKLEYSADLTTGYLLLFFFTFFTFFYVKYELFTFLIDLKKLKNSKIVFYVDRNHKSIGL</sequence>
<keyword evidence="3" id="KW-1185">Reference proteome</keyword>
<feature type="transmembrane region" description="Helical" evidence="1">
    <location>
        <begin position="93"/>
        <end position="116"/>
    </location>
</feature>
<evidence type="ECO:0000256" key="1">
    <source>
        <dbReference type="SAM" id="Phobius"/>
    </source>
</evidence>
<protein>
    <submittedName>
        <fullName evidence="2">Uncharacterized protein</fullName>
    </submittedName>
</protein>
<organism evidence="2 3">
    <name type="scientific">Brachionus plicatilis</name>
    <name type="common">Marine rotifer</name>
    <name type="synonym">Brachionus muelleri</name>
    <dbReference type="NCBI Taxonomy" id="10195"/>
    <lineage>
        <taxon>Eukaryota</taxon>
        <taxon>Metazoa</taxon>
        <taxon>Spiralia</taxon>
        <taxon>Gnathifera</taxon>
        <taxon>Rotifera</taxon>
        <taxon>Eurotatoria</taxon>
        <taxon>Monogononta</taxon>
        <taxon>Pseudotrocha</taxon>
        <taxon>Ploima</taxon>
        <taxon>Brachionidae</taxon>
        <taxon>Brachionus</taxon>
    </lineage>
</organism>
<comment type="caution">
    <text evidence="2">The sequence shown here is derived from an EMBL/GenBank/DDBJ whole genome shotgun (WGS) entry which is preliminary data.</text>
</comment>
<keyword evidence="1" id="KW-0472">Membrane</keyword>
<dbReference type="AlphaFoldDB" id="A0A3M7PAX9"/>
<keyword evidence="1" id="KW-0812">Transmembrane</keyword>
<evidence type="ECO:0000313" key="3">
    <source>
        <dbReference type="Proteomes" id="UP000276133"/>
    </source>
</evidence>
<name>A0A3M7PAX9_BRAPC</name>
<keyword evidence="1" id="KW-1133">Transmembrane helix</keyword>
<evidence type="ECO:0000313" key="2">
    <source>
        <dbReference type="EMBL" id="RMZ96208.1"/>
    </source>
</evidence>
<gene>
    <name evidence="2" type="ORF">BpHYR1_015985</name>
</gene>
<accession>A0A3M7PAX9</accession>
<dbReference type="EMBL" id="REGN01012295">
    <property type="protein sequence ID" value="RMZ96208.1"/>
    <property type="molecule type" value="Genomic_DNA"/>
</dbReference>
<reference evidence="2 3" key="1">
    <citation type="journal article" date="2018" name="Sci. Rep.">
        <title>Genomic signatures of local adaptation to the degree of environmental predictability in rotifers.</title>
        <authorList>
            <person name="Franch-Gras L."/>
            <person name="Hahn C."/>
            <person name="Garcia-Roger E.M."/>
            <person name="Carmona M.J."/>
            <person name="Serra M."/>
            <person name="Gomez A."/>
        </authorList>
    </citation>
    <scope>NUCLEOTIDE SEQUENCE [LARGE SCALE GENOMIC DNA]</scope>
    <source>
        <strain evidence="2">HYR1</strain>
    </source>
</reference>
<proteinExistence type="predicted"/>
<dbReference type="Proteomes" id="UP000276133">
    <property type="component" value="Unassembled WGS sequence"/>
</dbReference>